<dbReference type="InterPro" id="IPR028087">
    <property type="entry name" value="Tad_N"/>
</dbReference>
<evidence type="ECO:0000256" key="1">
    <source>
        <dbReference type="SAM" id="MobiDB-lite"/>
    </source>
</evidence>
<evidence type="ECO:0000313" key="5">
    <source>
        <dbReference type="Proteomes" id="UP000268016"/>
    </source>
</evidence>
<keyword evidence="5" id="KW-1185">Reference proteome</keyword>
<gene>
    <name evidence="4" type="ORF">EAT49_03320</name>
</gene>
<dbReference type="AlphaFoldDB" id="A0A3N2R787"/>
<dbReference type="Proteomes" id="UP000268016">
    <property type="component" value="Unassembled WGS sequence"/>
</dbReference>
<dbReference type="EMBL" id="RDRB01000002">
    <property type="protein sequence ID" value="ROU03352.1"/>
    <property type="molecule type" value="Genomic_DNA"/>
</dbReference>
<feature type="domain" description="Putative Flp pilus-assembly TadG-like N-terminal" evidence="3">
    <location>
        <begin position="86"/>
        <end position="131"/>
    </location>
</feature>
<keyword evidence="2" id="KW-0812">Transmembrane</keyword>
<accession>A0A3N2R787</accession>
<dbReference type="Pfam" id="PF13400">
    <property type="entry name" value="Tad"/>
    <property type="match status" value="1"/>
</dbReference>
<proteinExistence type="predicted"/>
<reference evidence="4 5" key="1">
    <citation type="submission" date="2018-10" db="EMBL/GenBank/DDBJ databases">
        <title>Histidinibacterium lentulum gen. nov., sp. nov., a marine bacterium from the culture broth of Picochlorum sp. 122.</title>
        <authorList>
            <person name="Wang G."/>
        </authorList>
    </citation>
    <scope>NUCLEOTIDE SEQUENCE [LARGE SCALE GENOMIC DNA]</scope>
    <source>
        <strain evidence="4 5">B17</strain>
    </source>
</reference>
<protein>
    <recommendedName>
        <fullName evidence="3">Putative Flp pilus-assembly TadG-like N-terminal domain-containing protein</fullName>
    </recommendedName>
</protein>
<dbReference type="InterPro" id="IPR036465">
    <property type="entry name" value="vWFA_dom_sf"/>
</dbReference>
<dbReference type="SUPFAM" id="SSF53300">
    <property type="entry name" value="vWA-like"/>
    <property type="match status" value="1"/>
</dbReference>
<organism evidence="4 5">
    <name type="scientific">Histidinibacterium lentulum</name>
    <dbReference type="NCBI Taxonomy" id="2480588"/>
    <lineage>
        <taxon>Bacteria</taxon>
        <taxon>Pseudomonadati</taxon>
        <taxon>Pseudomonadota</taxon>
        <taxon>Alphaproteobacteria</taxon>
        <taxon>Rhodobacterales</taxon>
        <taxon>Paracoccaceae</taxon>
        <taxon>Histidinibacterium</taxon>
    </lineage>
</organism>
<evidence type="ECO:0000313" key="4">
    <source>
        <dbReference type="EMBL" id="ROU03352.1"/>
    </source>
</evidence>
<evidence type="ECO:0000259" key="3">
    <source>
        <dbReference type="Pfam" id="PF13400"/>
    </source>
</evidence>
<sequence>MIERISISALTSPYSGDQRCNAGFRDARRPAPAGRRGRPRSKGDPMCELPLATCPALWGPRGDPAAPRPRADMTCRLLVLRRDESGGFVIFGLFLFVAMLIVTGLAVDMMRTENTRSKLQNALDRAVIAAADLDQMLDPEAVVEDYMTKAGLASNLVSVSVTDTATSRIVSAEAKADVPMFFIRMVGIDRISAPAASVATEAISDLEVSLVVDVSGSMSGSKIAALQDAANSFATVLLETMGPERISINIVPYSTQVAAPAGLLDLMPGFARDHGRSNCISFDGADFGDVPFAGSADLAQAAHFDPFYSWGPLSNETRRAFVCNPQDWAELALMQNDLDDIEAFIGRLEAGGNTSIDVGLKWGAALLDPSMGPILSLHENGVSGLVNPVAAYDDPEADKIIVLMTDGMNTVEHRLRGIDMSALSDVYIDDSRNELWVREVDTFDADGDGRRSSDEWFNPRFRINNWANFWRRDTEWPYGSGRISENVRQLTYEELFSRVSVYYNAYYHHYIQEYRYDDWYDWYHGILDSSIGTTEKNARLSRICDETKEKGIRIFSVGFEVNDDAALVMADCASSDSHFYRVAGNDLITTFEQIARTITELRLTQ</sequence>
<feature type="transmembrane region" description="Helical" evidence="2">
    <location>
        <begin position="86"/>
        <end position="107"/>
    </location>
</feature>
<comment type="caution">
    <text evidence="4">The sequence shown here is derived from an EMBL/GenBank/DDBJ whole genome shotgun (WGS) entry which is preliminary data.</text>
</comment>
<keyword evidence="2" id="KW-0472">Membrane</keyword>
<dbReference type="OrthoDB" id="7522752at2"/>
<name>A0A3N2R787_9RHOB</name>
<dbReference type="Gene3D" id="3.40.50.410">
    <property type="entry name" value="von Willebrand factor, type A domain"/>
    <property type="match status" value="1"/>
</dbReference>
<feature type="region of interest" description="Disordered" evidence="1">
    <location>
        <begin position="18"/>
        <end position="46"/>
    </location>
</feature>
<evidence type="ECO:0000256" key="2">
    <source>
        <dbReference type="SAM" id="Phobius"/>
    </source>
</evidence>
<keyword evidence="2" id="KW-1133">Transmembrane helix</keyword>